<dbReference type="PANTHER" id="PTHR47683:SF2">
    <property type="entry name" value="RNA-BINDING S4 DOMAIN-CONTAINING PROTEIN"/>
    <property type="match status" value="1"/>
</dbReference>
<organism evidence="7 8">
    <name type="scientific">Candidatus Chazhemtobacterium aquaticus</name>
    <dbReference type="NCBI Taxonomy" id="2715735"/>
    <lineage>
        <taxon>Bacteria</taxon>
        <taxon>Candidatus Chazhemtobacteraceae</taxon>
        <taxon>Candidatus Chazhemtobacterium</taxon>
    </lineage>
</organism>
<dbReference type="NCBIfam" id="TIGR00093">
    <property type="entry name" value="pseudouridine synthase"/>
    <property type="match status" value="1"/>
</dbReference>
<dbReference type="InterPro" id="IPR042092">
    <property type="entry name" value="PsdUridine_s_RsuA/RluB/E/F_cat"/>
</dbReference>
<dbReference type="AlphaFoldDB" id="A0A857N635"/>
<keyword evidence="8" id="KW-1185">Reference proteome</keyword>
<dbReference type="Gene3D" id="3.10.290.10">
    <property type="entry name" value="RNA-binding S4 domain"/>
    <property type="match status" value="1"/>
</dbReference>
<dbReference type="GO" id="GO:0000455">
    <property type="term" value="P:enzyme-directed rRNA pseudouridine synthesis"/>
    <property type="evidence" value="ECO:0007669"/>
    <property type="project" value="UniProtKB-ARBA"/>
</dbReference>
<dbReference type="InterPro" id="IPR036986">
    <property type="entry name" value="S4_RNA-bd_sf"/>
</dbReference>
<evidence type="ECO:0000256" key="3">
    <source>
        <dbReference type="ARBA" id="ARBA00023235"/>
    </source>
</evidence>
<name>A0A857N635_9BACT</name>
<dbReference type="InterPro" id="IPR000748">
    <property type="entry name" value="PsdUridine_synth_RsuA/RluB/E/F"/>
</dbReference>
<evidence type="ECO:0000256" key="4">
    <source>
        <dbReference type="PROSITE-ProRule" id="PRU00182"/>
    </source>
</evidence>
<dbReference type="FunFam" id="3.10.290.10:FF:000003">
    <property type="entry name" value="Pseudouridine synthase"/>
    <property type="match status" value="1"/>
</dbReference>
<evidence type="ECO:0000256" key="5">
    <source>
        <dbReference type="RuleBase" id="RU003887"/>
    </source>
</evidence>
<dbReference type="PROSITE" id="PS01149">
    <property type="entry name" value="PSI_RSU"/>
    <property type="match status" value="1"/>
</dbReference>
<evidence type="ECO:0000256" key="1">
    <source>
        <dbReference type="ARBA" id="ARBA00008348"/>
    </source>
</evidence>
<dbReference type="RefSeq" id="WP_161931825.1">
    <property type="nucleotide sequence ID" value="NZ_CP047901.1"/>
</dbReference>
<dbReference type="KEGG" id="caqa:MICH65_0463"/>
<dbReference type="SUPFAM" id="SSF55174">
    <property type="entry name" value="Alpha-L RNA-binding motif"/>
    <property type="match status" value="1"/>
</dbReference>
<comment type="similarity">
    <text evidence="1 5">Belongs to the pseudouridine synthase RsuA family.</text>
</comment>
<dbReference type="Pfam" id="PF00849">
    <property type="entry name" value="PseudoU_synth_2"/>
    <property type="match status" value="1"/>
</dbReference>
<proteinExistence type="inferred from homology"/>
<accession>A0A857N635</accession>
<feature type="domain" description="RNA-binding S4" evidence="6">
    <location>
        <begin position="2"/>
        <end position="61"/>
    </location>
</feature>
<dbReference type="Proteomes" id="UP000463983">
    <property type="component" value="Chromosome"/>
</dbReference>
<evidence type="ECO:0000313" key="8">
    <source>
        <dbReference type="Proteomes" id="UP000463983"/>
    </source>
</evidence>
<dbReference type="Gene3D" id="3.30.70.1560">
    <property type="entry name" value="Alpha-L RNA-binding motif"/>
    <property type="match status" value="1"/>
</dbReference>
<dbReference type="GO" id="GO:0005829">
    <property type="term" value="C:cytosol"/>
    <property type="evidence" value="ECO:0007669"/>
    <property type="project" value="UniProtKB-ARBA"/>
</dbReference>
<gene>
    <name evidence="7" type="ORF">MICH65_0463</name>
</gene>
<dbReference type="SUPFAM" id="SSF55120">
    <property type="entry name" value="Pseudouridine synthase"/>
    <property type="match status" value="1"/>
</dbReference>
<dbReference type="EC" id="5.4.99.-" evidence="5"/>
<dbReference type="CDD" id="cd00165">
    <property type="entry name" value="S4"/>
    <property type="match status" value="1"/>
</dbReference>
<dbReference type="PROSITE" id="PS50889">
    <property type="entry name" value="S4"/>
    <property type="match status" value="1"/>
</dbReference>
<keyword evidence="3 5" id="KW-0413">Isomerase</keyword>
<evidence type="ECO:0000259" key="6">
    <source>
        <dbReference type="SMART" id="SM00363"/>
    </source>
</evidence>
<dbReference type="CDD" id="cd02870">
    <property type="entry name" value="PseudoU_synth_RsuA_like"/>
    <property type="match status" value="1"/>
</dbReference>
<dbReference type="EMBL" id="CP047901">
    <property type="protein sequence ID" value="QHO63444.1"/>
    <property type="molecule type" value="Genomic_DNA"/>
</dbReference>
<dbReference type="InterPro" id="IPR020094">
    <property type="entry name" value="TruA/RsuA/RluB/E/F_N"/>
</dbReference>
<dbReference type="Pfam" id="PF01479">
    <property type="entry name" value="S4"/>
    <property type="match status" value="1"/>
</dbReference>
<dbReference type="InterPro" id="IPR020103">
    <property type="entry name" value="PsdUridine_synth_cat_dom_sf"/>
</dbReference>
<dbReference type="FunFam" id="3.30.70.1560:FF:000001">
    <property type="entry name" value="Pseudouridine synthase"/>
    <property type="match status" value="1"/>
</dbReference>
<evidence type="ECO:0000313" key="7">
    <source>
        <dbReference type="EMBL" id="QHO63444.1"/>
    </source>
</evidence>
<keyword evidence="2 4" id="KW-0694">RNA-binding</keyword>
<dbReference type="SMART" id="SM00363">
    <property type="entry name" value="S4"/>
    <property type="match status" value="1"/>
</dbReference>
<dbReference type="PANTHER" id="PTHR47683">
    <property type="entry name" value="PSEUDOURIDINE SYNTHASE FAMILY PROTEIN-RELATED"/>
    <property type="match status" value="1"/>
</dbReference>
<protein>
    <recommendedName>
        <fullName evidence="5">Pseudouridine synthase</fullName>
        <ecNumber evidence="5">5.4.99.-</ecNumber>
    </recommendedName>
</protein>
<sequence length="234" mass="26052">MIRLNKYLSQQGLASRRQADTLISQGKVLVNDQPAKLGTTVDPDKDTVKFLGKVVVSNKPELETYLVYKPLGYVSTTSDPQGRPTVTSLVKSSTRLYPIGRLDQDSEGLILLTNDGDLGFKLTHPKHQIPKTYHALVTGNVTPTKLNRLRRGVMLKDGRTAPAQIEVIRPQGNKSLLSITIFEGRNRQIRRMFSTQKLEVEKLKRVAIGELELGDLKPGDSKKLDTKDLSSLLH</sequence>
<dbReference type="Gene3D" id="3.30.70.580">
    <property type="entry name" value="Pseudouridine synthase I, catalytic domain, N-terminal subdomain"/>
    <property type="match status" value="1"/>
</dbReference>
<evidence type="ECO:0000256" key="2">
    <source>
        <dbReference type="ARBA" id="ARBA00022884"/>
    </source>
</evidence>
<dbReference type="InterPro" id="IPR018496">
    <property type="entry name" value="PsdUridine_synth_RsuA/RluB_CS"/>
</dbReference>
<dbReference type="GO" id="GO:0120159">
    <property type="term" value="F:rRNA pseudouridine synthase activity"/>
    <property type="evidence" value="ECO:0007669"/>
    <property type="project" value="UniProtKB-ARBA"/>
</dbReference>
<reference evidence="8" key="1">
    <citation type="journal article" date="2020" name="Microorganisms">
        <title>Complete Genome of a Member of a New Bacterial Lineage in the Microgenomates Group Reveals an Unusual Nucleotide Composition Disparity Between Two Strands of DNA and Limited Metabolic Potential.</title>
        <authorList>
            <person name="Kadnikov V.V."/>
            <person name="Mardanov A.V."/>
            <person name="Beletsky A.V."/>
            <person name="Karnachuk O.V."/>
            <person name="Ravin N.V."/>
        </authorList>
    </citation>
    <scope>NUCLEOTIDE SEQUENCE [LARGE SCALE GENOMIC DNA]</scope>
</reference>
<dbReference type="InterPro" id="IPR006145">
    <property type="entry name" value="PsdUridine_synth_RsuA/RluA"/>
</dbReference>
<dbReference type="GO" id="GO:0003723">
    <property type="term" value="F:RNA binding"/>
    <property type="evidence" value="ECO:0007669"/>
    <property type="project" value="UniProtKB-KW"/>
</dbReference>
<dbReference type="InterPro" id="IPR050343">
    <property type="entry name" value="RsuA_PseudoU_synthase"/>
</dbReference>
<dbReference type="InterPro" id="IPR002942">
    <property type="entry name" value="S4_RNA-bd"/>
</dbReference>